<dbReference type="Pfam" id="PF02931">
    <property type="entry name" value="Neur_chan_LBD"/>
    <property type="match status" value="1"/>
</dbReference>
<reference evidence="9" key="1">
    <citation type="journal article" date="2015" name="PLoS Genet.">
        <title>Genome Sequence and Transcriptome Analyses of Chrysochromulina tobin: Metabolic Tools for Enhanced Algal Fitness in the Prominent Order Prymnesiales (Haptophyceae).</title>
        <authorList>
            <person name="Hovde B.T."/>
            <person name="Deodato C.R."/>
            <person name="Hunsperger H.M."/>
            <person name="Ryken S.A."/>
            <person name="Yost W."/>
            <person name="Jha R.K."/>
            <person name="Patterson J."/>
            <person name="Monnat R.J. Jr."/>
            <person name="Barlow S.B."/>
            <person name="Starkenburg S.R."/>
            <person name="Cattolico R.A."/>
        </authorList>
    </citation>
    <scope>NUCLEOTIDE SEQUENCE</scope>
    <source>
        <strain evidence="9">CCMP291</strain>
    </source>
</reference>
<gene>
    <name evidence="8" type="ORF">Ctob_001141</name>
</gene>
<feature type="region of interest" description="Disordered" evidence="5">
    <location>
        <begin position="346"/>
        <end position="368"/>
    </location>
</feature>
<evidence type="ECO:0000256" key="2">
    <source>
        <dbReference type="ARBA" id="ARBA00022692"/>
    </source>
</evidence>
<dbReference type="GO" id="GO:0004888">
    <property type="term" value="F:transmembrane signaling receptor activity"/>
    <property type="evidence" value="ECO:0007669"/>
    <property type="project" value="InterPro"/>
</dbReference>
<dbReference type="Gene3D" id="2.70.170.10">
    <property type="entry name" value="Neurotransmitter-gated ion-channel ligand-binding domain"/>
    <property type="match status" value="1"/>
</dbReference>
<dbReference type="OrthoDB" id="5975154at2759"/>
<dbReference type="InterPro" id="IPR006201">
    <property type="entry name" value="Neur_channel"/>
</dbReference>
<dbReference type="GO" id="GO:0016020">
    <property type="term" value="C:membrane"/>
    <property type="evidence" value="ECO:0007669"/>
    <property type="project" value="UniProtKB-SubCell"/>
</dbReference>
<feature type="transmembrane region" description="Helical" evidence="6">
    <location>
        <begin position="203"/>
        <end position="224"/>
    </location>
</feature>
<dbReference type="InterPro" id="IPR036719">
    <property type="entry name" value="Neuro-gated_channel_TM_sf"/>
</dbReference>
<name>A0A0M0J7F6_9EUKA</name>
<evidence type="ECO:0000256" key="6">
    <source>
        <dbReference type="SAM" id="Phobius"/>
    </source>
</evidence>
<feature type="compositionally biased region" description="Basic and acidic residues" evidence="5">
    <location>
        <begin position="359"/>
        <end position="368"/>
    </location>
</feature>
<protein>
    <submittedName>
        <fullName evidence="8">Neurotransmitter-gated ion-channel ligand-binding protein</fullName>
    </submittedName>
</protein>
<dbReference type="PANTHER" id="PTHR18945">
    <property type="entry name" value="NEUROTRANSMITTER GATED ION CHANNEL"/>
    <property type="match status" value="1"/>
</dbReference>
<accession>A0A0M0J7F6</accession>
<dbReference type="SUPFAM" id="SSF90112">
    <property type="entry name" value="Neurotransmitter-gated ion-channel transmembrane pore"/>
    <property type="match status" value="1"/>
</dbReference>
<dbReference type="InterPro" id="IPR038050">
    <property type="entry name" value="Neuro_actylchol_rec"/>
</dbReference>
<feature type="transmembrane region" description="Helical" evidence="6">
    <location>
        <begin position="267"/>
        <end position="289"/>
    </location>
</feature>
<keyword evidence="3 6" id="KW-1133">Transmembrane helix</keyword>
<evidence type="ECO:0000313" key="8">
    <source>
        <dbReference type="EMBL" id="KOO22163.1"/>
    </source>
</evidence>
<dbReference type="Gene3D" id="1.20.58.390">
    <property type="entry name" value="Neurotransmitter-gated ion-channel transmembrane domain"/>
    <property type="match status" value="1"/>
</dbReference>
<organism evidence="8 9">
    <name type="scientific">Chrysochromulina tobinii</name>
    <dbReference type="NCBI Taxonomy" id="1460289"/>
    <lineage>
        <taxon>Eukaryota</taxon>
        <taxon>Haptista</taxon>
        <taxon>Haptophyta</taxon>
        <taxon>Prymnesiophyceae</taxon>
        <taxon>Prymnesiales</taxon>
        <taxon>Chrysochromulinaceae</taxon>
        <taxon>Chrysochromulina</taxon>
    </lineage>
</organism>
<keyword evidence="2 6" id="KW-0812">Transmembrane</keyword>
<sequence length="456" mass="51161">MDPPGPVVVEVKFGFIELSAIDTINQSFRCRFFLDLTWEDPRLIGASSVPDGTWFPKGVYIINAHGALDIAAYSKPILVDSATGRVLWAQDIQGAITNQMSLAAFPFDTDVLEVYVHQAEEASRDEYVLRPYGGGWNGYRTRSSEETLELESRSTQCFFDVFTWVDEWSVGGFSIEAYETVGGNGVEYSECHLYLHVARRWTYYAWKIVLPLCICTAFCLTAFLYEAEDLANRNGISVTMFLATSALLFVVAALLPKTSYLTAIDRFVVQTLVIQFAIGVWSWLMFAVVRVRLDEGARDRADLVAFLVLAGAYVLCVCAFFWRPLLAGNVTDHGRHRLLARQGALLERPTPPPPGPSGHHLDSGRMGDEDETRMTRFHRFEMGRNVWPRKVPGELPVNMLQPHWSRKEPGSLKVTSVERLSPDEFTKKGGYAGVKVATTSKALERARPREADLHMC</sequence>
<evidence type="ECO:0000256" key="5">
    <source>
        <dbReference type="SAM" id="MobiDB-lite"/>
    </source>
</evidence>
<dbReference type="InterPro" id="IPR036734">
    <property type="entry name" value="Neur_chan_lig-bd_sf"/>
</dbReference>
<feature type="domain" description="Neurotransmitter-gated ion-channel ligand-binding" evidence="7">
    <location>
        <begin position="5"/>
        <end position="109"/>
    </location>
</feature>
<feature type="transmembrane region" description="Helical" evidence="6">
    <location>
        <begin position="301"/>
        <end position="322"/>
    </location>
</feature>
<evidence type="ECO:0000256" key="4">
    <source>
        <dbReference type="ARBA" id="ARBA00023136"/>
    </source>
</evidence>
<evidence type="ECO:0000256" key="1">
    <source>
        <dbReference type="ARBA" id="ARBA00004141"/>
    </source>
</evidence>
<evidence type="ECO:0000256" key="3">
    <source>
        <dbReference type="ARBA" id="ARBA00022989"/>
    </source>
</evidence>
<evidence type="ECO:0000259" key="7">
    <source>
        <dbReference type="Pfam" id="PF02931"/>
    </source>
</evidence>
<dbReference type="AlphaFoldDB" id="A0A0M0J7F6"/>
<proteinExistence type="predicted"/>
<dbReference type="InterPro" id="IPR006202">
    <property type="entry name" value="Neur_chan_lig-bd"/>
</dbReference>
<dbReference type="EMBL" id="JWZX01003305">
    <property type="protein sequence ID" value="KOO22163.1"/>
    <property type="molecule type" value="Genomic_DNA"/>
</dbReference>
<evidence type="ECO:0000313" key="9">
    <source>
        <dbReference type="Proteomes" id="UP000037460"/>
    </source>
</evidence>
<dbReference type="Proteomes" id="UP000037460">
    <property type="component" value="Unassembled WGS sequence"/>
</dbReference>
<dbReference type="GO" id="GO:0005230">
    <property type="term" value="F:extracellular ligand-gated monoatomic ion channel activity"/>
    <property type="evidence" value="ECO:0007669"/>
    <property type="project" value="InterPro"/>
</dbReference>
<comment type="caution">
    <text evidence="8">The sequence shown here is derived from an EMBL/GenBank/DDBJ whole genome shotgun (WGS) entry which is preliminary data.</text>
</comment>
<keyword evidence="9" id="KW-1185">Reference proteome</keyword>
<comment type="subcellular location">
    <subcellularLocation>
        <location evidence="1">Membrane</location>
        <topology evidence="1">Multi-pass membrane protein</topology>
    </subcellularLocation>
</comment>
<keyword evidence="4 6" id="KW-0472">Membrane</keyword>
<feature type="transmembrane region" description="Helical" evidence="6">
    <location>
        <begin position="236"/>
        <end position="255"/>
    </location>
</feature>
<dbReference type="SUPFAM" id="SSF63712">
    <property type="entry name" value="Nicotinic receptor ligand binding domain-like"/>
    <property type="match status" value="1"/>
</dbReference>